<evidence type="ECO:0000313" key="1">
    <source>
        <dbReference type="EMBL" id="AXC34405.1"/>
    </source>
</evidence>
<evidence type="ECO:0000313" key="2">
    <source>
        <dbReference type="Proteomes" id="UP000260311"/>
    </source>
</evidence>
<proteinExistence type="predicted"/>
<accession>A0A384ZRY7</accession>
<dbReference type="EMBL" id="MH375644">
    <property type="protein sequence ID" value="AXC34405.1"/>
    <property type="molecule type" value="Genomic_DNA"/>
</dbReference>
<dbReference type="RefSeq" id="YP_009838251.1">
    <property type="nucleotide sequence ID" value="NC_048709.1"/>
</dbReference>
<dbReference type="SUPFAM" id="SSF52540">
    <property type="entry name" value="P-loop containing nucleoside triphosphate hydrolases"/>
    <property type="match status" value="1"/>
</dbReference>
<reference evidence="1 2" key="1">
    <citation type="submission" date="2018-05" db="EMBL/GenBank/DDBJ databases">
        <title>The genome of Vibrio coralliilyticus phage YC.</title>
        <authorList>
            <person name="Benler S."/>
        </authorList>
    </citation>
    <scope>NUCLEOTIDE SEQUENCE [LARGE SCALE GENOMIC DNA]</scope>
</reference>
<dbReference type="KEGG" id="vg:55608483"/>
<dbReference type="InterPro" id="IPR027417">
    <property type="entry name" value="P-loop_NTPase"/>
</dbReference>
<name>A0A384ZRY7_9CAUD</name>
<protein>
    <submittedName>
        <fullName evidence="1">Uncharacterized protein</fullName>
    </submittedName>
</protein>
<organism evidence="1 2">
    <name type="scientific">Vibrio phage YC</name>
    <dbReference type="NCBI Taxonomy" id="2267403"/>
    <lineage>
        <taxon>Viruses</taxon>
        <taxon>Duplodnaviria</taxon>
        <taxon>Heunggongvirae</taxon>
        <taxon>Uroviricota</taxon>
        <taxon>Caudoviricetes</taxon>
        <taxon>Pantevenvirales</taxon>
        <taxon>Ackermannviridae</taxon>
        <taxon>Campanilevirus</taxon>
        <taxon>Campanilevirus YC</taxon>
    </lineage>
</organism>
<dbReference type="Proteomes" id="UP000260311">
    <property type="component" value="Segment"/>
</dbReference>
<dbReference type="GeneID" id="55608483"/>
<sequence length="153" mass="16889">MRKIVNVTISETEFIHNVITEDVSITGSASAGKTTTAIDTAISWLTRDHRNGVLFLNIEEEPVNLLQLATKRGLCAEGRMLVNNRGVEYVLKEFLSDYDNILDALRTEACHFMLVVDGVTPVGIKQIKHLFKEAGLIMGAITTTTQTVIRASE</sequence>
<keyword evidence="2" id="KW-1185">Reference proteome</keyword>